<dbReference type="OrthoDB" id="9808347at2"/>
<name>A0A110A733_ANAPI</name>
<dbReference type="PANTHER" id="PTHR36512">
    <property type="entry name" value="D-AMINOPEPTIDASE"/>
    <property type="match status" value="1"/>
</dbReference>
<dbReference type="Gene3D" id="3.60.70.12">
    <property type="entry name" value="L-amino peptidase D-ALA esterase/amidase"/>
    <property type="match status" value="1"/>
</dbReference>
<evidence type="ECO:0000313" key="2">
    <source>
        <dbReference type="EMBL" id="AMJ40407.1"/>
    </source>
</evidence>
<dbReference type="CDD" id="cd02252">
    <property type="entry name" value="nylC_like"/>
    <property type="match status" value="1"/>
</dbReference>
<comment type="similarity">
    <text evidence="1">Belongs to the peptidase S58 family.</text>
</comment>
<dbReference type="GO" id="GO:0004177">
    <property type="term" value="F:aminopeptidase activity"/>
    <property type="evidence" value="ECO:0007669"/>
    <property type="project" value="TreeGrafter"/>
</dbReference>
<dbReference type="Pfam" id="PF03576">
    <property type="entry name" value="Peptidase_S58"/>
    <property type="match status" value="1"/>
</dbReference>
<dbReference type="PANTHER" id="PTHR36512:SF3">
    <property type="entry name" value="BLR5678 PROTEIN"/>
    <property type="match status" value="1"/>
</dbReference>
<reference evidence="4" key="2">
    <citation type="submission" date="2016-01" db="EMBL/GenBank/DDBJ databases">
        <authorList>
            <person name="Poehlein A."/>
            <person name="Schlien K."/>
            <person name="Gottschalk G."/>
            <person name="Buckel W."/>
            <person name="Daniel R."/>
        </authorList>
    </citation>
    <scope>NUCLEOTIDE SEQUENCE [LARGE SCALE GENOMIC DNA]</scope>
    <source>
        <strain evidence="4">X2</strain>
    </source>
</reference>
<dbReference type="Proteomes" id="UP000068026">
    <property type="component" value="Chromosome"/>
</dbReference>
<evidence type="ECO:0000313" key="4">
    <source>
        <dbReference type="Proteomes" id="UP000068026"/>
    </source>
</evidence>
<evidence type="ECO:0000313" key="5">
    <source>
        <dbReference type="Proteomes" id="UP000184204"/>
    </source>
</evidence>
<organism evidence="3 5">
    <name type="scientific">Anaerotignum propionicum DSM 1682</name>
    <dbReference type="NCBI Taxonomy" id="991789"/>
    <lineage>
        <taxon>Bacteria</taxon>
        <taxon>Bacillati</taxon>
        <taxon>Bacillota</taxon>
        <taxon>Clostridia</taxon>
        <taxon>Lachnospirales</taxon>
        <taxon>Anaerotignaceae</taxon>
        <taxon>Anaerotignum</taxon>
    </lineage>
</organism>
<dbReference type="RefSeq" id="WP_066048062.1">
    <property type="nucleotide sequence ID" value="NZ_CP014223.1"/>
</dbReference>
<reference evidence="3" key="3">
    <citation type="submission" date="2016-11" db="EMBL/GenBank/DDBJ databases">
        <authorList>
            <person name="Varghese N."/>
            <person name="Submissions S."/>
        </authorList>
    </citation>
    <scope>NUCLEOTIDE SEQUENCE</scope>
    <source>
        <strain evidence="3">DSM 1682</strain>
    </source>
</reference>
<dbReference type="SUPFAM" id="SSF56266">
    <property type="entry name" value="DmpA/ArgJ-like"/>
    <property type="match status" value="1"/>
</dbReference>
<dbReference type="InterPro" id="IPR016117">
    <property type="entry name" value="ArgJ-like_dom_sf"/>
</dbReference>
<keyword evidence="4" id="KW-1185">Reference proteome</keyword>
<reference evidence="5" key="4">
    <citation type="submission" date="2016-11" db="EMBL/GenBank/DDBJ databases">
        <authorList>
            <person name="Jaros S."/>
            <person name="Januszkiewicz K."/>
            <person name="Wedrychowicz H."/>
        </authorList>
    </citation>
    <scope>NUCLEOTIDE SEQUENCE [LARGE SCALE GENOMIC DNA]</scope>
    <source>
        <strain evidence="5">DSM 1682</strain>
    </source>
</reference>
<proteinExistence type="inferred from homology"/>
<dbReference type="EMBL" id="FQUA01000002">
    <property type="protein sequence ID" value="SHE42987.1"/>
    <property type="molecule type" value="Genomic_DNA"/>
</dbReference>
<accession>A0A110A733</accession>
<dbReference type="InterPro" id="IPR005321">
    <property type="entry name" value="Peptidase_S58_DmpA"/>
</dbReference>
<dbReference type="Proteomes" id="UP000184204">
    <property type="component" value="Unassembled WGS sequence"/>
</dbReference>
<dbReference type="KEGG" id="cpro:CPRO_08070"/>
<evidence type="ECO:0000313" key="3">
    <source>
        <dbReference type="EMBL" id="SHE42987.1"/>
    </source>
</evidence>
<protein>
    <submittedName>
        <fullName evidence="3">L-aminopeptidase/D-esterase</fullName>
    </submittedName>
    <submittedName>
        <fullName evidence="2">Peptidase family S58</fullName>
    </submittedName>
</protein>
<gene>
    <name evidence="2" type="ORF">CPRO_08070</name>
    <name evidence="3" type="ORF">SAMN02745151_00675</name>
</gene>
<reference evidence="2 4" key="1">
    <citation type="journal article" date="2016" name="Genome Announc.">
        <title>Complete Genome Sequence of the Amino Acid-Fermenting Clostridium propionicum X2 (DSM 1682).</title>
        <authorList>
            <person name="Poehlein A."/>
            <person name="Schlien K."/>
            <person name="Chowdhury N.P."/>
            <person name="Gottschalk G."/>
            <person name="Buckel W."/>
            <person name="Daniel R."/>
        </authorList>
    </citation>
    <scope>NUCLEOTIDE SEQUENCE [LARGE SCALE GENOMIC DNA]</scope>
    <source>
        <strain evidence="2 4">X2</strain>
    </source>
</reference>
<evidence type="ECO:0000256" key="1">
    <source>
        <dbReference type="ARBA" id="ARBA00007068"/>
    </source>
</evidence>
<dbReference type="EMBL" id="CP014223">
    <property type="protein sequence ID" value="AMJ40407.1"/>
    <property type="molecule type" value="Genomic_DNA"/>
</dbReference>
<sequence length="309" mass="31890">MNHNLLDIKGIKVGHAENTHGKTGVTVIIAENGAVCGVDVRGAAPGTRETDLLNPINSMEKVNAVVLSGGSAFGLEASCGVMQYLEEKGIGFDVGVTKVPIIPAAVLYDLENGDVFCRPNQEMGRKACENATDKILLEGDVGAGCGATVGKLRGTLGWCNSGIGSWAETTENGITVGSLIAVNAFGDILEKGTIIAGTKDEDGNFLDTAKGIIRYASTLSFSGKNTTIGVIATNVKLTKAQAAKVAGMAHDGLARCISPVHTTMDGDTLFCLSTGEIELPTAPVDLVGIMAAKVTEEAVLRGVKAAKPF</sequence>
<dbReference type="AlphaFoldDB" id="A0A110A733"/>